<evidence type="ECO:0000256" key="1">
    <source>
        <dbReference type="ARBA" id="ARBA00004496"/>
    </source>
</evidence>
<dbReference type="CDD" id="cd00446">
    <property type="entry name" value="GrpE"/>
    <property type="match status" value="1"/>
</dbReference>
<protein>
    <recommendedName>
        <fullName evidence="8 10">Protein GrpE</fullName>
    </recommendedName>
    <alternativeName>
        <fullName evidence="9 10">HSP-70 cofactor</fullName>
    </alternativeName>
</protein>
<dbReference type="Gene3D" id="3.90.20.20">
    <property type="match status" value="1"/>
</dbReference>
<dbReference type="InterPro" id="IPR009012">
    <property type="entry name" value="GrpE_head"/>
</dbReference>
<feature type="coiled-coil region" evidence="13">
    <location>
        <begin position="50"/>
        <end position="91"/>
    </location>
</feature>
<dbReference type="FunFam" id="2.30.22.10:FF:000001">
    <property type="entry name" value="Protein GrpE"/>
    <property type="match status" value="1"/>
</dbReference>
<evidence type="ECO:0000256" key="3">
    <source>
        <dbReference type="ARBA" id="ARBA00011738"/>
    </source>
</evidence>
<proteinExistence type="inferred from homology"/>
<evidence type="ECO:0000256" key="7">
    <source>
        <dbReference type="ARBA" id="ARBA00053401"/>
    </source>
</evidence>
<keyword evidence="6 10" id="KW-0143">Chaperone</keyword>
<organism evidence="15 16">
    <name type="scientific">Acetoanaerobium noterae</name>
    <dbReference type="NCBI Taxonomy" id="745369"/>
    <lineage>
        <taxon>Bacteria</taxon>
        <taxon>Bacillati</taxon>
        <taxon>Bacillota</taxon>
        <taxon>Clostridia</taxon>
        <taxon>Peptostreptococcales</taxon>
        <taxon>Filifactoraceae</taxon>
        <taxon>Acetoanaerobium</taxon>
    </lineage>
</organism>
<dbReference type="PANTHER" id="PTHR21237">
    <property type="entry name" value="GRPE PROTEIN"/>
    <property type="match status" value="1"/>
</dbReference>
<gene>
    <name evidence="10" type="primary">grpE</name>
    <name evidence="15" type="ORF">SAMN02745120_0519</name>
</gene>
<dbReference type="SUPFAM" id="SSF58014">
    <property type="entry name" value="Coiled-coil domain of nucleotide exchange factor GrpE"/>
    <property type="match status" value="1"/>
</dbReference>
<keyword evidence="4 10" id="KW-0963">Cytoplasm</keyword>
<dbReference type="Gene3D" id="2.30.22.10">
    <property type="entry name" value="Head domain of nucleotide exchange factor GrpE"/>
    <property type="match status" value="1"/>
</dbReference>
<dbReference type="GO" id="GO:0042803">
    <property type="term" value="F:protein homodimerization activity"/>
    <property type="evidence" value="ECO:0007669"/>
    <property type="project" value="InterPro"/>
</dbReference>
<dbReference type="GO" id="GO:0000774">
    <property type="term" value="F:adenyl-nucleotide exchange factor activity"/>
    <property type="evidence" value="ECO:0007669"/>
    <property type="project" value="InterPro"/>
</dbReference>
<reference evidence="16" key="1">
    <citation type="submission" date="2017-02" db="EMBL/GenBank/DDBJ databases">
        <authorList>
            <person name="Varghese N."/>
            <person name="Submissions S."/>
        </authorList>
    </citation>
    <scope>NUCLEOTIDE SEQUENCE [LARGE SCALE GENOMIC DNA]</scope>
    <source>
        <strain evidence="16">ATCC 35199</strain>
    </source>
</reference>
<keyword evidence="16" id="KW-1185">Reference proteome</keyword>
<dbReference type="InterPro" id="IPR013805">
    <property type="entry name" value="GrpE_CC"/>
</dbReference>
<comment type="subcellular location">
    <subcellularLocation>
        <location evidence="1 10">Cytoplasm</location>
    </subcellularLocation>
</comment>
<comment type="subunit">
    <text evidence="3 10">Homodimer.</text>
</comment>
<dbReference type="GO" id="GO:0005737">
    <property type="term" value="C:cytoplasm"/>
    <property type="evidence" value="ECO:0007669"/>
    <property type="project" value="UniProtKB-SubCell"/>
</dbReference>
<evidence type="ECO:0000256" key="9">
    <source>
        <dbReference type="ARBA" id="ARBA00076414"/>
    </source>
</evidence>
<accession>A0A1T4ZXI2</accession>
<dbReference type="GO" id="GO:0051082">
    <property type="term" value="F:unfolded protein binding"/>
    <property type="evidence" value="ECO:0007669"/>
    <property type="project" value="TreeGrafter"/>
</dbReference>
<comment type="similarity">
    <text evidence="2 10 12">Belongs to the GrpE family.</text>
</comment>
<evidence type="ECO:0000256" key="11">
    <source>
        <dbReference type="RuleBase" id="RU000639"/>
    </source>
</evidence>
<sequence length="199" mass="23242">MSLNDEVLKEDKDTIEEGQENTNTMQKEQEMTQDDIREVDEQEDLINEEESAETAQIEKLQQEIEEMKALAQRTQADFMNYKKRVEKEKSELTVFANEKIVTEMLTIVDNFERALQSEKENSETAFFKGVELILKQLMDTLYKFGLEEIDALNQDFDPNFHHAVIQEEADEPDKVIDVLQKGYKLKDKVIRPSMVKVSK</sequence>
<evidence type="ECO:0000313" key="15">
    <source>
        <dbReference type="EMBL" id="SKB27484.1"/>
    </source>
</evidence>
<evidence type="ECO:0000313" key="16">
    <source>
        <dbReference type="Proteomes" id="UP000243406"/>
    </source>
</evidence>
<dbReference type="OrthoDB" id="9812586at2"/>
<name>A0A1T4ZXI2_9FIRM</name>
<dbReference type="InterPro" id="IPR000740">
    <property type="entry name" value="GrpE"/>
</dbReference>
<dbReference type="NCBIfam" id="NF010738">
    <property type="entry name" value="PRK14140.1"/>
    <property type="match status" value="1"/>
</dbReference>
<evidence type="ECO:0000256" key="8">
    <source>
        <dbReference type="ARBA" id="ARBA00072274"/>
    </source>
</evidence>
<evidence type="ECO:0000256" key="12">
    <source>
        <dbReference type="RuleBase" id="RU004478"/>
    </source>
</evidence>
<evidence type="ECO:0000256" key="2">
    <source>
        <dbReference type="ARBA" id="ARBA00009054"/>
    </source>
</evidence>
<dbReference type="Pfam" id="PF01025">
    <property type="entry name" value="GrpE"/>
    <property type="match status" value="1"/>
</dbReference>
<feature type="compositionally biased region" description="Basic and acidic residues" evidence="14">
    <location>
        <begin position="1"/>
        <end position="12"/>
    </location>
</feature>
<dbReference type="PANTHER" id="PTHR21237:SF23">
    <property type="entry name" value="GRPE PROTEIN HOMOLOG, MITOCHONDRIAL"/>
    <property type="match status" value="1"/>
</dbReference>
<dbReference type="SUPFAM" id="SSF51064">
    <property type="entry name" value="Head domain of nucleotide exchange factor GrpE"/>
    <property type="match status" value="1"/>
</dbReference>
<dbReference type="HAMAP" id="MF_01151">
    <property type="entry name" value="GrpE"/>
    <property type="match status" value="1"/>
</dbReference>
<evidence type="ECO:0000256" key="13">
    <source>
        <dbReference type="SAM" id="Coils"/>
    </source>
</evidence>
<dbReference type="GO" id="GO:0006457">
    <property type="term" value="P:protein folding"/>
    <property type="evidence" value="ECO:0007669"/>
    <property type="project" value="InterPro"/>
</dbReference>
<evidence type="ECO:0000256" key="4">
    <source>
        <dbReference type="ARBA" id="ARBA00022490"/>
    </source>
</evidence>
<dbReference type="PRINTS" id="PR00773">
    <property type="entry name" value="GRPEPROTEIN"/>
</dbReference>
<evidence type="ECO:0000256" key="14">
    <source>
        <dbReference type="SAM" id="MobiDB-lite"/>
    </source>
</evidence>
<keyword evidence="5 10" id="KW-0346">Stress response</keyword>
<feature type="region of interest" description="Disordered" evidence="14">
    <location>
        <begin position="1"/>
        <end position="33"/>
    </location>
</feature>
<keyword evidence="13" id="KW-0175">Coiled coil</keyword>
<dbReference type="RefSeq" id="WP_079588496.1">
    <property type="nucleotide sequence ID" value="NZ_CP154629.1"/>
</dbReference>
<evidence type="ECO:0000256" key="10">
    <source>
        <dbReference type="HAMAP-Rule" id="MF_01151"/>
    </source>
</evidence>
<dbReference type="PROSITE" id="PS01071">
    <property type="entry name" value="GRPE"/>
    <property type="match status" value="1"/>
</dbReference>
<evidence type="ECO:0000256" key="6">
    <source>
        <dbReference type="ARBA" id="ARBA00023186"/>
    </source>
</evidence>
<dbReference type="EMBL" id="FUYN01000001">
    <property type="protein sequence ID" value="SKB27484.1"/>
    <property type="molecule type" value="Genomic_DNA"/>
</dbReference>
<comment type="function">
    <text evidence="7 10 11">Participates actively in the response to hyperosmotic and heat shock by preventing the aggregation of stress-denatured proteins, in association with DnaK and GrpE. It is the nucleotide exchange factor for DnaK and may function as a thermosensor. Unfolded proteins bind initially to DnaJ; upon interaction with the DnaJ-bound protein, DnaK hydrolyzes its bound ATP, resulting in the formation of a stable complex. GrpE releases ADP from DnaK; ATP binding to DnaK triggers the release of the substrate protein, thus completing the reaction cycle. Several rounds of ATP-dependent interactions between DnaJ, DnaK and GrpE are required for fully efficient folding.</text>
</comment>
<dbReference type="Proteomes" id="UP000243406">
    <property type="component" value="Unassembled WGS sequence"/>
</dbReference>
<dbReference type="AlphaFoldDB" id="A0A1T4ZXI2"/>
<dbReference type="GO" id="GO:0051087">
    <property type="term" value="F:protein-folding chaperone binding"/>
    <property type="evidence" value="ECO:0007669"/>
    <property type="project" value="InterPro"/>
</dbReference>
<evidence type="ECO:0000256" key="5">
    <source>
        <dbReference type="ARBA" id="ARBA00023016"/>
    </source>
</evidence>